<name>A0A4Q1CJN2_9BACT</name>
<dbReference type="Proteomes" id="UP000290204">
    <property type="component" value="Unassembled WGS sequence"/>
</dbReference>
<comment type="caution">
    <text evidence="7">The sequence shown here is derived from an EMBL/GenBank/DDBJ whole genome shotgun (WGS) entry which is preliminary data.</text>
</comment>
<dbReference type="OrthoDB" id="9809720at2"/>
<feature type="transmembrane region" description="Helical" evidence="5">
    <location>
        <begin position="66"/>
        <end position="86"/>
    </location>
</feature>
<dbReference type="EMBL" id="SDHW01000002">
    <property type="protein sequence ID" value="RXK60588.1"/>
    <property type="molecule type" value="Genomic_DNA"/>
</dbReference>
<keyword evidence="8" id="KW-1185">Reference proteome</keyword>
<keyword evidence="3 4" id="KW-0408">Iron</keyword>
<dbReference type="GO" id="GO:0046872">
    <property type="term" value="F:metal ion binding"/>
    <property type="evidence" value="ECO:0007669"/>
    <property type="project" value="UniProtKB-KW"/>
</dbReference>
<evidence type="ECO:0000256" key="4">
    <source>
        <dbReference type="PROSITE-ProRule" id="PRU00433"/>
    </source>
</evidence>
<dbReference type="PROSITE" id="PS51007">
    <property type="entry name" value="CYTC"/>
    <property type="match status" value="2"/>
</dbReference>
<dbReference type="GO" id="GO:0020037">
    <property type="term" value="F:heme binding"/>
    <property type="evidence" value="ECO:0007669"/>
    <property type="project" value="InterPro"/>
</dbReference>
<dbReference type="Gene3D" id="1.10.760.10">
    <property type="entry name" value="Cytochrome c-like domain"/>
    <property type="match status" value="2"/>
</dbReference>
<dbReference type="InterPro" id="IPR051459">
    <property type="entry name" value="Cytochrome_c-type_DH"/>
</dbReference>
<dbReference type="InterPro" id="IPR036909">
    <property type="entry name" value="Cyt_c-like_dom_sf"/>
</dbReference>
<keyword evidence="5" id="KW-1133">Transmembrane helix</keyword>
<reference evidence="7 8" key="1">
    <citation type="submission" date="2019-01" db="EMBL/GenBank/DDBJ databases">
        <title>Lacibacter sp. strain TTM-7.</title>
        <authorList>
            <person name="Chen W.-M."/>
        </authorList>
    </citation>
    <scope>NUCLEOTIDE SEQUENCE [LARGE SCALE GENOMIC DNA]</scope>
    <source>
        <strain evidence="7 8">TTM-7</strain>
    </source>
</reference>
<evidence type="ECO:0000256" key="3">
    <source>
        <dbReference type="ARBA" id="ARBA00023004"/>
    </source>
</evidence>
<evidence type="ECO:0000313" key="8">
    <source>
        <dbReference type="Proteomes" id="UP000290204"/>
    </source>
</evidence>
<dbReference type="SUPFAM" id="SSF46626">
    <property type="entry name" value="Cytochrome c"/>
    <property type="match status" value="2"/>
</dbReference>
<keyword evidence="5" id="KW-0812">Transmembrane</keyword>
<evidence type="ECO:0000259" key="6">
    <source>
        <dbReference type="PROSITE" id="PS51007"/>
    </source>
</evidence>
<evidence type="ECO:0000256" key="5">
    <source>
        <dbReference type="SAM" id="Phobius"/>
    </source>
</evidence>
<accession>A0A4Q1CJN2</accession>
<keyword evidence="5" id="KW-0472">Membrane</keyword>
<evidence type="ECO:0000313" key="7">
    <source>
        <dbReference type="EMBL" id="RXK60588.1"/>
    </source>
</evidence>
<organism evidence="7 8">
    <name type="scientific">Lacibacter luteus</name>
    <dbReference type="NCBI Taxonomy" id="2508719"/>
    <lineage>
        <taxon>Bacteria</taxon>
        <taxon>Pseudomonadati</taxon>
        <taxon>Bacteroidota</taxon>
        <taxon>Chitinophagia</taxon>
        <taxon>Chitinophagales</taxon>
        <taxon>Chitinophagaceae</taxon>
        <taxon>Lacibacter</taxon>
    </lineage>
</organism>
<evidence type="ECO:0000256" key="1">
    <source>
        <dbReference type="ARBA" id="ARBA00022617"/>
    </source>
</evidence>
<feature type="domain" description="Cytochrome c" evidence="6">
    <location>
        <begin position="107"/>
        <end position="217"/>
    </location>
</feature>
<dbReference type="Pfam" id="PF00034">
    <property type="entry name" value="Cytochrom_C"/>
    <property type="match status" value="2"/>
</dbReference>
<dbReference type="AlphaFoldDB" id="A0A4Q1CJN2"/>
<feature type="domain" description="Cytochrome c" evidence="6">
    <location>
        <begin position="257"/>
        <end position="365"/>
    </location>
</feature>
<sequence length="373" mass="41838">MLLQATQQGMSCKNNCMNCNWPFLHKNFKQFMHSPQQFIQEQVFFKPLFNKFCSINLIIMKRFRKILKWTGIILLFIIISVTALTATRQNQKFEAPYPAIKASTDSAVIARGKHLVFSIAHCADCHSSQNVDSLLQLGIEPSLSGGFKFELPIGNIYARNITSDKETGIGNLSDAEIARTLYYGVGSDGRAMFDFMPFHNVSESDMQAIISYIRTQKPVKHKVPENEFNVMGKVVKAFMLKPTGPNGTIPKTITPDSSAAYGSYLVNYVGNCAGCHTQRDAMTGAYIGPHMAGGNVFAEPGKDTLISPNLTPDESGRLNGWNFELFKNRFRKGKLIKHTHMPWDTYKHMTDDELKAIYNYLQTIEPAKMPAAK</sequence>
<protein>
    <submittedName>
        <fullName evidence="7">C-type cytochrome</fullName>
    </submittedName>
</protein>
<proteinExistence type="predicted"/>
<dbReference type="PANTHER" id="PTHR35008">
    <property type="entry name" value="BLL4482 PROTEIN-RELATED"/>
    <property type="match status" value="1"/>
</dbReference>
<dbReference type="InterPro" id="IPR009056">
    <property type="entry name" value="Cyt_c-like_dom"/>
</dbReference>
<evidence type="ECO:0000256" key="2">
    <source>
        <dbReference type="ARBA" id="ARBA00022723"/>
    </source>
</evidence>
<dbReference type="PANTHER" id="PTHR35008:SF8">
    <property type="entry name" value="ALCOHOL DEHYDROGENASE CYTOCHROME C SUBUNIT"/>
    <property type="match status" value="1"/>
</dbReference>
<keyword evidence="2 4" id="KW-0479">Metal-binding</keyword>
<dbReference type="GO" id="GO:0009055">
    <property type="term" value="F:electron transfer activity"/>
    <property type="evidence" value="ECO:0007669"/>
    <property type="project" value="InterPro"/>
</dbReference>
<gene>
    <name evidence="7" type="ORF">ESA94_08980</name>
</gene>
<keyword evidence="1 4" id="KW-0349">Heme</keyword>